<dbReference type="InterPro" id="IPR036249">
    <property type="entry name" value="Thioredoxin-like_sf"/>
</dbReference>
<feature type="transmembrane region" description="Helical" evidence="1">
    <location>
        <begin position="217"/>
        <end position="236"/>
    </location>
</feature>
<dbReference type="EMBL" id="PEWD01000048">
    <property type="protein sequence ID" value="PIU68866.1"/>
    <property type="molecule type" value="Genomic_DNA"/>
</dbReference>
<gene>
    <name evidence="3" type="ORF">COS81_02315</name>
</gene>
<dbReference type="PANTHER" id="PTHR31272:SF9">
    <property type="entry name" value="BLL1027 PROTEIN"/>
    <property type="match status" value="1"/>
</dbReference>
<reference evidence="4" key="1">
    <citation type="submission" date="2017-09" db="EMBL/GenBank/DDBJ databases">
        <title>Depth-based differentiation of microbial function through sediment-hosted aquifers and enrichment of novel symbionts in the deep terrestrial subsurface.</title>
        <authorList>
            <person name="Probst A.J."/>
            <person name="Ladd B."/>
            <person name="Jarett J.K."/>
            <person name="Geller-Mcgrath D.E."/>
            <person name="Sieber C.M.K."/>
            <person name="Emerson J.B."/>
            <person name="Anantharaman K."/>
            <person name="Thomas B.C."/>
            <person name="Malmstrom R."/>
            <person name="Stieglmeier M."/>
            <person name="Klingl A."/>
            <person name="Woyke T."/>
            <person name="Ryan C.M."/>
            <person name="Banfield J.F."/>
        </authorList>
    </citation>
    <scope>NUCLEOTIDE SEQUENCE [LARGE SCALE GENOMIC DNA]</scope>
</reference>
<name>A0A2M7ANA7_UNCKA</name>
<feature type="transmembrane region" description="Helical" evidence="1">
    <location>
        <begin position="375"/>
        <end position="395"/>
    </location>
</feature>
<dbReference type="SUPFAM" id="SSF52833">
    <property type="entry name" value="Thioredoxin-like"/>
    <property type="match status" value="1"/>
</dbReference>
<organism evidence="3 4">
    <name type="scientific">candidate division WWE3 bacterium CG06_land_8_20_14_3_00_42_16</name>
    <dbReference type="NCBI Taxonomy" id="1975083"/>
    <lineage>
        <taxon>Bacteria</taxon>
        <taxon>Katanobacteria</taxon>
    </lineage>
</organism>
<dbReference type="Gene3D" id="3.40.30.10">
    <property type="entry name" value="Glutaredoxin"/>
    <property type="match status" value="1"/>
</dbReference>
<dbReference type="InterPro" id="IPR051790">
    <property type="entry name" value="Cytochrome_c-biogenesis_DsbD"/>
</dbReference>
<proteinExistence type="predicted"/>
<evidence type="ECO:0000313" key="4">
    <source>
        <dbReference type="Proteomes" id="UP000229916"/>
    </source>
</evidence>
<keyword evidence="1" id="KW-1133">Transmembrane helix</keyword>
<feature type="transmembrane region" description="Helical" evidence="1">
    <location>
        <begin position="299"/>
        <end position="323"/>
    </location>
</feature>
<feature type="signal peptide" evidence="2">
    <location>
        <begin position="1"/>
        <end position="28"/>
    </location>
</feature>
<feature type="transmembrane region" description="Helical" evidence="1">
    <location>
        <begin position="178"/>
        <end position="205"/>
    </location>
</feature>
<evidence type="ECO:0000313" key="3">
    <source>
        <dbReference type="EMBL" id="PIU68866.1"/>
    </source>
</evidence>
<keyword evidence="2" id="KW-0732">Signal</keyword>
<dbReference type="AlphaFoldDB" id="A0A2M7ANA7"/>
<keyword evidence="1" id="KW-0812">Transmembrane</keyword>
<feature type="chain" id="PRO_5014902190" evidence="2">
    <location>
        <begin position="29"/>
        <end position="396"/>
    </location>
</feature>
<dbReference type="PANTHER" id="PTHR31272">
    <property type="entry name" value="CYTOCHROME C-TYPE BIOGENESIS PROTEIN HI_1454-RELATED"/>
    <property type="match status" value="1"/>
</dbReference>
<comment type="caution">
    <text evidence="3">The sequence shown here is derived from an EMBL/GenBank/DDBJ whole genome shotgun (WGS) entry which is preliminary data.</text>
</comment>
<evidence type="ECO:0000256" key="1">
    <source>
        <dbReference type="SAM" id="Phobius"/>
    </source>
</evidence>
<accession>A0A2M7ANA7</accession>
<feature type="transmembrane region" description="Helical" evidence="1">
    <location>
        <begin position="248"/>
        <end position="265"/>
    </location>
</feature>
<evidence type="ECO:0000256" key="2">
    <source>
        <dbReference type="SAM" id="SignalP"/>
    </source>
</evidence>
<keyword evidence="1" id="KW-0472">Membrane</keyword>
<protein>
    <submittedName>
        <fullName evidence="3">Uncharacterized protein</fullName>
    </submittedName>
</protein>
<feature type="transmembrane region" description="Helical" evidence="1">
    <location>
        <begin position="335"/>
        <end position="355"/>
    </location>
</feature>
<dbReference type="Proteomes" id="UP000229916">
    <property type="component" value="Unassembled WGS sequence"/>
</dbReference>
<sequence>MSQKKIIIPFIILIFLGLFLFHNLSVLAAEDTCQPTVPCSTESTPAAIPSEEDSGQKDGTLCVYYFWGAGCSSCASLKPFMDALSGKYQDKTDFKNLEIYYNPQNYQLFEDFVWRYQVQDAGVPAVFIGDTYLGGVGAIKEHLEEKISYFLTHEAPCPLDVNKVSGNTEEPKKLKLTLLTVVIAALADSINPCAFAVLIFLLVYLLGIKAQKRILKVGLTFILVVFATYFLSGLGILKLVQFTKASRWVALAAGMIAIVAGLINIKDFFWYGRGITLKIPESKKPLLESYIKKASVPAAAILGFLVSAFELPCTGGIYLAILGLLAGSSKNTANILYLLLYNLIFVLPLFVILAVVSLDVAPEKLESLRVEKRKWLKLVMGLVMVGVGLIVLMGAV</sequence>